<dbReference type="CDD" id="cd07516">
    <property type="entry name" value="HAD_Pase"/>
    <property type="match status" value="1"/>
</dbReference>
<dbReference type="RefSeq" id="WP_305990846.1">
    <property type="nucleotide sequence ID" value="NZ_JAVAMP010000001.1"/>
</dbReference>
<evidence type="ECO:0000313" key="1">
    <source>
        <dbReference type="EMBL" id="MDP5272901.1"/>
    </source>
</evidence>
<dbReference type="InterPro" id="IPR036412">
    <property type="entry name" value="HAD-like_sf"/>
</dbReference>
<name>A0ABT9IU91_9BACL</name>
<gene>
    <name evidence="1" type="ORF">Q5Y73_02170</name>
</gene>
<comment type="caution">
    <text evidence="1">The sequence shown here is derived from an EMBL/GenBank/DDBJ whole genome shotgun (WGS) entry which is preliminary data.</text>
</comment>
<accession>A0ABT9IU91</accession>
<dbReference type="SUPFAM" id="SSF56784">
    <property type="entry name" value="HAD-like"/>
    <property type="match status" value="1"/>
</dbReference>
<dbReference type="NCBIfam" id="TIGR01484">
    <property type="entry name" value="HAD-SF-IIB"/>
    <property type="match status" value="1"/>
</dbReference>
<reference evidence="1 2" key="1">
    <citation type="submission" date="2023-08" db="EMBL/GenBank/DDBJ databases">
        <authorList>
            <person name="Park J.-S."/>
        </authorList>
    </citation>
    <scope>NUCLEOTIDE SEQUENCE [LARGE SCALE GENOMIC DNA]</scope>
    <source>
        <strain evidence="1 2">2205SS18-9</strain>
    </source>
</reference>
<dbReference type="PANTHER" id="PTHR10000">
    <property type="entry name" value="PHOSPHOSERINE PHOSPHATASE"/>
    <property type="match status" value="1"/>
</dbReference>
<dbReference type="Gene3D" id="3.40.50.1000">
    <property type="entry name" value="HAD superfamily/HAD-like"/>
    <property type="match status" value="1"/>
</dbReference>
<dbReference type="EC" id="3.-.-.-" evidence="1"/>
<dbReference type="Pfam" id="PF08282">
    <property type="entry name" value="Hydrolase_3"/>
    <property type="match status" value="1"/>
</dbReference>
<keyword evidence="2" id="KW-1185">Reference proteome</keyword>
<organism evidence="1 2">
    <name type="scientific">Chengkuizengella axinellae</name>
    <dbReference type="NCBI Taxonomy" id="3064388"/>
    <lineage>
        <taxon>Bacteria</taxon>
        <taxon>Bacillati</taxon>
        <taxon>Bacillota</taxon>
        <taxon>Bacilli</taxon>
        <taxon>Bacillales</taxon>
        <taxon>Paenibacillaceae</taxon>
        <taxon>Chengkuizengella</taxon>
    </lineage>
</organism>
<evidence type="ECO:0000313" key="2">
    <source>
        <dbReference type="Proteomes" id="UP001231941"/>
    </source>
</evidence>
<dbReference type="GO" id="GO:0016787">
    <property type="term" value="F:hydrolase activity"/>
    <property type="evidence" value="ECO:0007669"/>
    <property type="project" value="UniProtKB-KW"/>
</dbReference>
<dbReference type="Gene3D" id="3.30.1240.10">
    <property type="match status" value="1"/>
</dbReference>
<dbReference type="NCBIfam" id="TIGR00099">
    <property type="entry name" value="Cof-subfamily"/>
    <property type="match status" value="1"/>
</dbReference>
<dbReference type="SFLD" id="SFLDS00003">
    <property type="entry name" value="Haloacid_Dehalogenase"/>
    <property type="match status" value="1"/>
</dbReference>
<protein>
    <submittedName>
        <fullName evidence="1">HAD family hydrolase</fullName>
        <ecNumber evidence="1">3.-.-.-</ecNumber>
    </submittedName>
</protein>
<proteinExistence type="predicted"/>
<dbReference type="SFLD" id="SFLDG01140">
    <property type="entry name" value="C2.B:_Phosphomannomutase_and_P"/>
    <property type="match status" value="1"/>
</dbReference>
<dbReference type="EMBL" id="JAVAMP010000001">
    <property type="protein sequence ID" value="MDP5272901.1"/>
    <property type="molecule type" value="Genomic_DNA"/>
</dbReference>
<dbReference type="InterPro" id="IPR000150">
    <property type="entry name" value="Cof"/>
</dbReference>
<sequence>MALDLDGTFLNSKKEVTKRNMDAVLKCTEVGIKIIIATARPPRSVKEFIPSELMKHCSFVFYNGAYIVDYDHNYEEHVFIPQILSAEIVDYCLSNIPECHLSIEVKDTWYSNKGISEVNAAFFNIDTKPVVISIEELKQLEATKILLTGYKQIEELKRHFGKKVNIIVTDEGALVQIMYKKVSKASGIANLCSRYSIDLSDVMVFGDDTNDIDMFKTCGHRVAMMNAIDELKEISDEVTASNDQDGVGVVLERVVDLKNKIYY</sequence>
<keyword evidence="1" id="KW-0378">Hydrolase</keyword>
<dbReference type="PANTHER" id="PTHR10000:SF8">
    <property type="entry name" value="HAD SUPERFAMILY HYDROLASE-LIKE, TYPE 3"/>
    <property type="match status" value="1"/>
</dbReference>
<dbReference type="Proteomes" id="UP001231941">
    <property type="component" value="Unassembled WGS sequence"/>
</dbReference>
<dbReference type="InterPro" id="IPR023214">
    <property type="entry name" value="HAD_sf"/>
</dbReference>
<dbReference type="InterPro" id="IPR006379">
    <property type="entry name" value="HAD-SF_hydro_IIB"/>
</dbReference>